<evidence type="ECO:0000313" key="2">
    <source>
        <dbReference type="Proteomes" id="UP000789860"/>
    </source>
</evidence>
<keyword evidence="2" id="KW-1185">Reference proteome</keyword>
<dbReference type="Proteomes" id="UP000789860">
    <property type="component" value="Unassembled WGS sequence"/>
</dbReference>
<accession>A0ACA9KUF2</accession>
<protein>
    <submittedName>
        <fullName evidence="1">10557_t:CDS:1</fullName>
    </submittedName>
</protein>
<reference evidence="1" key="1">
    <citation type="submission" date="2021-06" db="EMBL/GenBank/DDBJ databases">
        <authorList>
            <person name="Kallberg Y."/>
            <person name="Tangrot J."/>
            <person name="Rosling A."/>
        </authorList>
    </citation>
    <scope>NUCLEOTIDE SEQUENCE</scope>
    <source>
        <strain evidence="1">AU212A</strain>
    </source>
</reference>
<gene>
    <name evidence="1" type="ORF">SCALOS_LOCUS2878</name>
</gene>
<dbReference type="EMBL" id="CAJVPM010002775">
    <property type="protein sequence ID" value="CAG8492355.1"/>
    <property type="molecule type" value="Genomic_DNA"/>
</dbReference>
<name>A0ACA9KUF2_9GLOM</name>
<sequence length="512" mass="57667">ESNRSCNITIRMDGQLDLNTILAALNQIQMDNQTLYQENVELKNIIDQLRGQGGENIHYKEPKVSLPDKFDGSRAQLGLLRSLLTGLALVWFAPLLENRSLLLETFTELVSEFEATFGDADKSRTASNKIRKLTQRSRPASSYASKFRQIAGDLNWGKAALIDQFRNGLRNDVKDLLLTVGDPTSLNDAITKAVRCDNRLFEWKQERLCGLTSEQYKPQAFNSSAAPIGVLMQIDTIRFRPLSEEEKRRRRINNLCLYCSDPEHIVRNCSKKNNTLPRIGALVATDELSGKEETQSHSSSEKISPNKPVFALTLTLYLHLPDGAQINLQALIDLGASACFLDTTLAQKYNLPTVEKETPLSVEVVDGREISSGTVTHETRPLLLHFQDHYEKISFNLIPSPHYKVILGLPWLVSHNPEINWRKRSITFSDPICKDHLSSATPLRTDTTGGKQIFMVQVFTAIATSSCSLELPVLPEKYKEFSDVFNKKEADKLPKNRQYDCAIDLLPEKQPP</sequence>
<proteinExistence type="predicted"/>
<feature type="non-terminal residue" evidence="1">
    <location>
        <position position="1"/>
    </location>
</feature>
<organism evidence="1 2">
    <name type="scientific">Scutellospora calospora</name>
    <dbReference type="NCBI Taxonomy" id="85575"/>
    <lineage>
        <taxon>Eukaryota</taxon>
        <taxon>Fungi</taxon>
        <taxon>Fungi incertae sedis</taxon>
        <taxon>Mucoromycota</taxon>
        <taxon>Glomeromycotina</taxon>
        <taxon>Glomeromycetes</taxon>
        <taxon>Diversisporales</taxon>
        <taxon>Gigasporaceae</taxon>
        <taxon>Scutellospora</taxon>
    </lineage>
</organism>
<comment type="caution">
    <text evidence="1">The sequence shown here is derived from an EMBL/GenBank/DDBJ whole genome shotgun (WGS) entry which is preliminary data.</text>
</comment>
<evidence type="ECO:0000313" key="1">
    <source>
        <dbReference type="EMBL" id="CAG8492355.1"/>
    </source>
</evidence>